<evidence type="ECO:0000313" key="1">
    <source>
        <dbReference type="EMBL" id="KAJ1116887.1"/>
    </source>
</evidence>
<dbReference type="AlphaFoldDB" id="A0AAV7NP82"/>
<evidence type="ECO:0000313" key="2">
    <source>
        <dbReference type="Proteomes" id="UP001066276"/>
    </source>
</evidence>
<sequence length="225" mass="24061">MGRGLQLHPGWPNGLAHARLGTKPLMSTSLTTVMHDLGFRDSWRDLHPEGHEFTCYSFMHNTFSRLDCILTSGIDLQSLVEVKHFGRFLSEYAPELLALQWGPPRQHVHGWCMPPDLLVDPACQEAIAGALVDYLECNLHSATTKELGWEALKAVIHGACMGVTYGVQRQLEATLGAQDRRLAVLQGSGDIAGGATGGTTGAAQSAVGMGLIGQVHTLGASPGTP</sequence>
<dbReference type="Gene3D" id="3.60.10.10">
    <property type="entry name" value="Endonuclease/exonuclease/phosphatase"/>
    <property type="match status" value="1"/>
</dbReference>
<dbReference type="Proteomes" id="UP001066276">
    <property type="component" value="Chromosome 8"/>
</dbReference>
<keyword evidence="2" id="KW-1185">Reference proteome</keyword>
<accession>A0AAV7NP82</accession>
<protein>
    <submittedName>
        <fullName evidence="1">Uncharacterized protein</fullName>
    </submittedName>
</protein>
<proteinExistence type="predicted"/>
<dbReference type="EMBL" id="JANPWB010000012">
    <property type="protein sequence ID" value="KAJ1116887.1"/>
    <property type="molecule type" value="Genomic_DNA"/>
</dbReference>
<comment type="caution">
    <text evidence="1">The sequence shown here is derived from an EMBL/GenBank/DDBJ whole genome shotgun (WGS) entry which is preliminary data.</text>
</comment>
<name>A0AAV7NP82_PLEWA</name>
<dbReference type="InterPro" id="IPR036691">
    <property type="entry name" value="Endo/exonu/phosph_ase_sf"/>
</dbReference>
<dbReference type="SUPFAM" id="SSF56219">
    <property type="entry name" value="DNase I-like"/>
    <property type="match status" value="1"/>
</dbReference>
<reference evidence="1" key="1">
    <citation type="journal article" date="2022" name="bioRxiv">
        <title>Sequencing and chromosome-scale assembly of the giantPleurodeles waltlgenome.</title>
        <authorList>
            <person name="Brown T."/>
            <person name="Elewa A."/>
            <person name="Iarovenko S."/>
            <person name="Subramanian E."/>
            <person name="Araus A.J."/>
            <person name="Petzold A."/>
            <person name="Susuki M."/>
            <person name="Suzuki K.-i.T."/>
            <person name="Hayashi T."/>
            <person name="Toyoda A."/>
            <person name="Oliveira C."/>
            <person name="Osipova E."/>
            <person name="Leigh N.D."/>
            <person name="Simon A."/>
            <person name="Yun M.H."/>
        </authorList>
    </citation>
    <scope>NUCLEOTIDE SEQUENCE</scope>
    <source>
        <strain evidence="1">20211129_DDA</strain>
        <tissue evidence="1">Liver</tissue>
    </source>
</reference>
<gene>
    <name evidence="1" type="ORF">NDU88_005092</name>
</gene>
<organism evidence="1 2">
    <name type="scientific">Pleurodeles waltl</name>
    <name type="common">Iberian ribbed newt</name>
    <dbReference type="NCBI Taxonomy" id="8319"/>
    <lineage>
        <taxon>Eukaryota</taxon>
        <taxon>Metazoa</taxon>
        <taxon>Chordata</taxon>
        <taxon>Craniata</taxon>
        <taxon>Vertebrata</taxon>
        <taxon>Euteleostomi</taxon>
        <taxon>Amphibia</taxon>
        <taxon>Batrachia</taxon>
        <taxon>Caudata</taxon>
        <taxon>Salamandroidea</taxon>
        <taxon>Salamandridae</taxon>
        <taxon>Pleurodelinae</taxon>
        <taxon>Pleurodeles</taxon>
    </lineage>
</organism>